<keyword evidence="2" id="KW-1185">Reference proteome</keyword>
<evidence type="ECO:0000313" key="1">
    <source>
        <dbReference type="EMBL" id="NEM91400.1"/>
    </source>
</evidence>
<dbReference type="RefSeq" id="WP_163473088.1">
    <property type="nucleotide sequence ID" value="NZ_JAAGWZ010000002.1"/>
</dbReference>
<dbReference type="EMBL" id="JAAGWZ010000002">
    <property type="protein sequence ID" value="NEM91400.1"/>
    <property type="molecule type" value="Genomic_DNA"/>
</dbReference>
<organism evidence="1 2">
    <name type="scientific">Galbitalea soli</name>
    <dbReference type="NCBI Taxonomy" id="1268042"/>
    <lineage>
        <taxon>Bacteria</taxon>
        <taxon>Bacillati</taxon>
        <taxon>Actinomycetota</taxon>
        <taxon>Actinomycetes</taxon>
        <taxon>Micrococcales</taxon>
        <taxon>Microbacteriaceae</taxon>
        <taxon>Galbitalea</taxon>
    </lineage>
</organism>
<gene>
    <name evidence="1" type="ORF">G3T37_08520</name>
</gene>
<comment type="caution">
    <text evidence="1">The sequence shown here is derived from an EMBL/GenBank/DDBJ whole genome shotgun (WGS) entry which is preliminary data.</text>
</comment>
<protein>
    <recommendedName>
        <fullName evidence="3">Asparagine synthase</fullName>
    </recommendedName>
</protein>
<reference evidence="1 2" key="1">
    <citation type="journal article" date="2014" name="Int. J. Syst. Evol. Microbiol.">
        <title>Description of Galbitalea soli gen. nov., sp. nov., and Frondihabitans sucicola sp. nov.</title>
        <authorList>
            <person name="Kim S.J."/>
            <person name="Lim J.M."/>
            <person name="Ahn J.H."/>
            <person name="Weon H.Y."/>
            <person name="Hamada M."/>
            <person name="Suzuki K."/>
            <person name="Ahn T.Y."/>
            <person name="Kwon S.W."/>
        </authorList>
    </citation>
    <scope>NUCLEOTIDE SEQUENCE [LARGE SCALE GENOMIC DNA]</scope>
    <source>
        <strain evidence="1 2">NBRC 108727</strain>
    </source>
</reference>
<name>A0A7C9TRC9_9MICO</name>
<proteinExistence type="predicted"/>
<evidence type="ECO:0008006" key="3">
    <source>
        <dbReference type="Google" id="ProtNLM"/>
    </source>
</evidence>
<sequence length="203" mass="22840">MRRVRLPRRRERRLITGTFVAPPKAEPITVERSVEEGLLIAQSALVLDVKNQIIVAALRHGDDFDAALTRQVVRTELLTLSTEYRESADRLAGLAAHALTVRARGGGEPYGPADHPTLMKRAEVSRRMADTLRERSTDDDYCAQICERARQRAWEDVGDAIEARLDRLVRLDAPREDPDYPARRAERIATFLALDLGPLLHDA</sequence>
<dbReference type="AlphaFoldDB" id="A0A7C9TRC9"/>
<accession>A0A7C9TRC9</accession>
<evidence type="ECO:0000313" key="2">
    <source>
        <dbReference type="Proteomes" id="UP000479756"/>
    </source>
</evidence>
<dbReference type="Proteomes" id="UP000479756">
    <property type="component" value="Unassembled WGS sequence"/>
</dbReference>